<dbReference type="AlphaFoldDB" id="A0A0B6XY84"/>
<gene>
    <name evidence="1" type="primary">ORF3992</name>
</gene>
<sequence length="82" mass="9609">MKKMFWGIPCYKFSCIDQFQRSNVRSSSSRVQAKLVTMFRALFYYQHTRGVEVRCSPYIPKELSSLTCGAIKIFFLISVQVR</sequence>
<reference evidence="1" key="1">
    <citation type="submission" date="2014-12" db="EMBL/GenBank/DDBJ databases">
        <title>Insight into the proteome of Arion vulgaris.</title>
        <authorList>
            <person name="Aradska J."/>
            <person name="Bulat T."/>
            <person name="Smidak R."/>
            <person name="Sarate P."/>
            <person name="Gangsoo J."/>
            <person name="Sialana F."/>
            <person name="Bilban M."/>
            <person name="Lubec G."/>
        </authorList>
    </citation>
    <scope>NUCLEOTIDE SEQUENCE</scope>
    <source>
        <tissue evidence="1">Skin</tissue>
    </source>
</reference>
<evidence type="ECO:0000313" key="1">
    <source>
        <dbReference type="EMBL" id="CEK48446.1"/>
    </source>
</evidence>
<dbReference type="EMBL" id="HACG01001581">
    <property type="protein sequence ID" value="CEK48446.1"/>
    <property type="molecule type" value="Transcribed_RNA"/>
</dbReference>
<name>A0A0B6XY84_9EUPU</name>
<organism evidence="1">
    <name type="scientific">Arion vulgaris</name>
    <dbReference type="NCBI Taxonomy" id="1028688"/>
    <lineage>
        <taxon>Eukaryota</taxon>
        <taxon>Metazoa</taxon>
        <taxon>Spiralia</taxon>
        <taxon>Lophotrochozoa</taxon>
        <taxon>Mollusca</taxon>
        <taxon>Gastropoda</taxon>
        <taxon>Heterobranchia</taxon>
        <taxon>Euthyneura</taxon>
        <taxon>Panpulmonata</taxon>
        <taxon>Eupulmonata</taxon>
        <taxon>Stylommatophora</taxon>
        <taxon>Helicina</taxon>
        <taxon>Arionoidea</taxon>
        <taxon>Arionidae</taxon>
        <taxon>Arion</taxon>
    </lineage>
</organism>
<protein>
    <submittedName>
        <fullName evidence="1">Uncharacterized protein</fullName>
    </submittedName>
</protein>
<proteinExistence type="predicted"/>
<accession>A0A0B6XY84</accession>